<name>D8PBN0_9BACT</name>
<dbReference type="EMBL" id="FP929003">
    <property type="protein sequence ID" value="CBK40639.1"/>
    <property type="molecule type" value="Genomic_DNA"/>
</dbReference>
<evidence type="ECO:0000313" key="1">
    <source>
        <dbReference type="EMBL" id="CBK40639.1"/>
    </source>
</evidence>
<dbReference type="AlphaFoldDB" id="D8PBN0"/>
<accession>D8PBN0</accession>
<dbReference type="HOGENOM" id="CLU_2092358_0_0_0"/>
<dbReference type="Proteomes" id="UP000001660">
    <property type="component" value="Chromosome"/>
</dbReference>
<proteinExistence type="predicted"/>
<gene>
    <name evidence="1" type="ORF">NIDE0873</name>
</gene>
<organism evidence="1 2">
    <name type="scientific">Nitrospira defluvii</name>
    <dbReference type="NCBI Taxonomy" id="330214"/>
    <lineage>
        <taxon>Bacteria</taxon>
        <taxon>Pseudomonadati</taxon>
        <taxon>Nitrospirota</taxon>
        <taxon>Nitrospiria</taxon>
        <taxon>Nitrospirales</taxon>
        <taxon>Nitrospiraceae</taxon>
        <taxon>Nitrospira</taxon>
    </lineage>
</organism>
<protein>
    <submittedName>
        <fullName evidence="1">Uncharacterized protein</fullName>
    </submittedName>
</protein>
<reference evidence="1 2" key="1">
    <citation type="journal article" date="2010" name="Proc. Natl. Acad. Sci. U.S.A.">
        <title>A Nitrospira metagenome illuminates the physiology and evolution of globally important nitrite-oxidizing bacteria.</title>
        <authorList>
            <person name="Lucker S."/>
            <person name="Wagner M."/>
            <person name="Maixner F."/>
            <person name="Pelletier E."/>
            <person name="Koch H."/>
            <person name="Vacherie B."/>
            <person name="Rattei T."/>
            <person name="Sinninghe Damste J."/>
            <person name="Spieck E."/>
            <person name="Le Paslier D."/>
            <person name="Daims H."/>
        </authorList>
    </citation>
    <scope>NUCLEOTIDE SEQUENCE [LARGE SCALE GENOMIC DNA]</scope>
</reference>
<sequence length="116" mass="13282">MQVVCRTQEARRANGQQNANCEEVTYLRGLVALFENREDAIHAFQELRTTAPNGRYAASSTRWFTLLQGGQTAVVRHEPLFVQLRQEILHGLLDPDTLAASRKFKEEERRIAEVSR</sequence>
<evidence type="ECO:0000313" key="2">
    <source>
        <dbReference type="Proteomes" id="UP000001660"/>
    </source>
</evidence>
<dbReference type="KEGG" id="nde:NIDE0873"/>
<keyword evidence="2" id="KW-1185">Reference proteome</keyword>